<keyword evidence="1" id="KW-0732">Signal</keyword>
<accession>A0A176W9V4</accession>
<sequence length="120" mass="12681">MVRVLAPLHLSRSVSLLPLGKLLLLVCPPRRGSQASRAAMLFRIACDAAAAAVVGGSPPVHRRMCADLGLGLGLSNSPLACQDGLEDWRMMDPEFMTTSLTVSGEILRTVKSYGAMGCEA</sequence>
<protein>
    <submittedName>
        <fullName evidence="2">Uncharacterized protein</fullName>
    </submittedName>
</protein>
<gene>
    <name evidence="2" type="ORF">AXG93_1527s1000</name>
</gene>
<comment type="caution">
    <text evidence="2">The sequence shown here is derived from an EMBL/GenBank/DDBJ whole genome shotgun (WGS) entry which is preliminary data.</text>
</comment>
<name>A0A176W9V4_MARPO</name>
<organism evidence="2 3">
    <name type="scientific">Marchantia polymorpha subsp. ruderalis</name>
    <dbReference type="NCBI Taxonomy" id="1480154"/>
    <lineage>
        <taxon>Eukaryota</taxon>
        <taxon>Viridiplantae</taxon>
        <taxon>Streptophyta</taxon>
        <taxon>Embryophyta</taxon>
        <taxon>Marchantiophyta</taxon>
        <taxon>Marchantiopsida</taxon>
        <taxon>Marchantiidae</taxon>
        <taxon>Marchantiales</taxon>
        <taxon>Marchantiaceae</taxon>
        <taxon>Marchantia</taxon>
    </lineage>
</organism>
<dbReference type="Proteomes" id="UP000077202">
    <property type="component" value="Unassembled WGS sequence"/>
</dbReference>
<keyword evidence="3" id="KW-1185">Reference proteome</keyword>
<dbReference type="AlphaFoldDB" id="A0A176W9V4"/>
<dbReference type="EMBL" id="LVLJ01001411">
    <property type="protein sequence ID" value="OAE29804.1"/>
    <property type="molecule type" value="Genomic_DNA"/>
</dbReference>
<evidence type="ECO:0000256" key="1">
    <source>
        <dbReference type="SAM" id="SignalP"/>
    </source>
</evidence>
<proteinExistence type="predicted"/>
<feature type="chain" id="PRO_5008052420" evidence="1">
    <location>
        <begin position="17"/>
        <end position="120"/>
    </location>
</feature>
<reference evidence="2" key="1">
    <citation type="submission" date="2016-03" db="EMBL/GenBank/DDBJ databases">
        <title>Mechanisms controlling the formation of the plant cell surface in tip-growing cells are functionally conserved among land plants.</title>
        <authorList>
            <person name="Honkanen S."/>
            <person name="Jones V.A."/>
            <person name="Morieri G."/>
            <person name="Champion C."/>
            <person name="Hetherington A.J."/>
            <person name="Kelly S."/>
            <person name="Saint-Marcoux D."/>
            <person name="Proust H."/>
            <person name="Prescott H."/>
            <person name="Dolan L."/>
        </authorList>
    </citation>
    <scope>NUCLEOTIDE SEQUENCE [LARGE SCALE GENOMIC DNA]</scope>
    <source>
        <tissue evidence="2">Whole gametophyte</tissue>
    </source>
</reference>
<feature type="signal peptide" evidence="1">
    <location>
        <begin position="1"/>
        <end position="16"/>
    </location>
</feature>
<evidence type="ECO:0000313" key="2">
    <source>
        <dbReference type="EMBL" id="OAE29804.1"/>
    </source>
</evidence>
<evidence type="ECO:0000313" key="3">
    <source>
        <dbReference type="Proteomes" id="UP000077202"/>
    </source>
</evidence>